<dbReference type="Proteomes" id="UP000677228">
    <property type="component" value="Unassembled WGS sequence"/>
</dbReference>
<dbReference type="EMBL" id="CAJOBA010093855">
    <property type="protein sequence ID" value="CAF4495571.1"/>
    <property type="molecule type" value="Genomic_DNA"/>
</dbReference>
<evidence type="ECO:0000313" key="1">
    <source>
        <dbReference type="EMBL" id="CAF1649715.1"/>
    </source>
</evidence>
<evidence type="ECO:0000313" key="3">
    <source>
        <dbReference type="Proteomes" id="UP000677228"/>
    </source>
</evidence>
<dbReference type="AlphaFoldDB" id="A0A8S2G7Q4"/>
<feature type="non-terminal residue" evidence="1">
    <location>
        <position position="1"/>
    </location>
</feature>
<proteinExistence type="predicted"/>
<dbReference type="EMBL" id="CAJNOK010065659">
    <property type="protein sequence ID" value="CAF1649715.1"/>
    <property type="molecule type" value="Genomic_DNA"/>
</dbReference>
<comment type="caution">
    <text evidence="1">The sequence shown here is derived from an EMBL/GenBank/DDBJ whole genome shotgun (WGS) entry which is preliminary data.</text>
</comment>
<name>A0A8S2G7Q4_9BILA</name>
<protein>
    <submittedName>
        <fullName evidence="1">Uncharacterized protein</fullName>
    </submittedName>
</protein>
<dbReference type="Proteomes" id="UP000682733">
    <property type="component" value="Unassembled WGS sequence"/>
</dbReference>
<organism evidence="1 3">
    <name type="scientific">Didymodactylos carnosus</name>
    <dbReference type="NCBI Taxonomy" id="1234261"/>
    <lineage>
        <taxon>Eukaryota</taxon>
        <taxon>Metazoa</taxon>
        <taxon>Spiralia</taxon>
        <taxon>Gnathifera</taxon>
        <taxon>Rotifera</taxon>
        <taxon>Eurotatoria</taxon>
        <taxon>Bdelloidea</taxon>
        <taxon>Philodinida</taxon>
        <taxon>Philodinidae</taxon>
        <taxon>Didymodactylos</taxon>
    </lineage>
</organism>
<accession>A0A8S2G7Q4</accession>
<sequence>TLLTVMSDTNSSSTLSETIQFYLYRFTPNGIEKETIFIDWEDEKWSIGSENFGIDMNTWSISVKRSSLNECMQYFCLCSSLIIRFDTLYNEIFKKQLNGIEENSNDYDLLSDEIDLEEMSIEGTKRTEKKPTIVISSI</sequence>
<gene>
    <name evidence="1" type="ORF">OVA965_LOCUS44754</name>
    <name evidence="2" type="ORF">TMI583_LOCUS47740</name>
</gene>
<reference evidence="1" key="1">
    <citation type="submission" date="2021-02" db="EMBL/GenBank/DDBJ databases">
        <authorList>
            <person name="Nowell W R."/>
        </authorList>
    </citation>
    <scope>NUCLEOTIDE SEQUENCE</scope>
</reference>
<evidence type="ECO:0000313" key="2">
    <source>
        <dbReference type="EMBL" id="CAF4495571.1"/>
    </source>
</evidence>